<keyword evidence="11" id="KW-0539">Nucleus</keyword>
<evidence type="ECO:0000256" key="11">
    <source>
        <dbReference type="ARBA" id="ARBA00023242"/>
    </source>
</evidence>
<protein>
    <submittedName>
        <fullName evidence="15">Uncharacterized protein</fullName>
    </submittedName>
</protein>
<dbReference type="FunFam" id="3.30.160.60:FF:000641">
    <property type="entry name" value="zinc finger protein 317 isoform X2"/>
    <property type="match status" value="1"/>
</dbReference>
<feature type="non-terminal residue" evidence="15">
    <location>
        <position position="588"/>
    </location>
</feature>
<keyword evidence="7" id="KW-0862">Zinc</keyword>
<dbReference type="FunFam" id="3.30.160.60:FF:000338">
    <property type="entry name" value="zinc finger protein 383"/>
    <property type="match status" value="2"/>
</dbReference>
<dbReference type="FunFam" id="3.30.160.60:FF:002004">
    <property type="entry name" value="Zinc finger protein 473"/>
    <property type="match status" value="1"/>
</dbReference>
<dbReference type="CDD" id="cd07765">
    <property type="entry name" value="KRAB_A-box"/>
    <property type="match status" value="1"/>
</dbReference>
<dbReference type="FunFam" id="3.30.160.60:FF:001396">
    <property type="entry name" value="Zinc finger protein 585A"/>
    <property type="match status" value="1"/>
</dbReference>
<keyword evidence="10" id="KW-0804">Transcription</keyword>
<dbReference type="GO" id="GO:0001228">
    <property type="term" value="F:DNA-binding transcription activator activity, RNA polymerase II-specific"/>
    <property type="evidence" value="ECO:0007669"/>
    <property type="project" value="TreeGrafter"/>
</dbReference>
<keyword evidence="5" id="KW-0677">Repeat</keyword>
<dbReference type="FunFam" id="3.30.160.60:FF:000044">
    <property type="entry name" value="zinc finger protein 37 homolog"/>
    <property type="match status" value="1"/>
</dbReference>
<evidence type="ECO:0000256" key="3">
    <source>
        <dbReference type="ARBA" id="ARBA00006991"/>
    </source>
</evidence>
<dbReference type="FunFam" id="3.30.160.60:FF:001498">
    <property type="entry name" value="Zinc finger protein 404"/>
    <property type="match status" value="2"/>
</dbReference>
<evidence type="ECO:0000256" key="8">
    <source>
        <dbReference type="ARBA" id="ARBA00023015"/>
    </source>
</evidence>
<evidence type="ECO:0000256" key="7">
    <source>
        <dbReference type="ARBA" id="ARBA00022833"/>
    </source>
</evidence>
<dbReference type="EMBL" id="JBBHLL010000408">
    <property type="protein sequence ID" value="KAK7803691.1"/>
    <property type="molecule type" value="Genomic_DNA"/>
</dbReference>
<feature type="domain" description="C2H2-type" evidence="13">
    <location>
        <begin position="308"/>
        <end position="335"/>
    </location>
</feature>
<comment type="similarity">
    <text evidence="3">Belongs to the krueppel C2H2-type zinc-finger protein family.</text>
</comment>
<feature type="domain" description="C2H2-type" evidence="13">
    <location>
        <begin position="532"/>
        <end position="559"/>
    </location>
</feature>
<dbReference type="GO" id="GO:0008270">
    <property type="term" value="F:zinc ion binding"/>
    <property type="evidence" value="ECO:0007669"/>
    <property type="project" value="UniProtKB-KW"/>
</dbReference>
<keyword evidence="16" id="KW-1185">Reference proteome</keyword>
<keyword evidence="9" id="KW-0238">DNA-binding</keyword>
<dbReference type="Pfam" id="PF01352">
    <property type="entry name" value="KRAB"/>
    <property type="match status" value="1"/>
</dbReference>
<evidence type="ECO:0000259" key="13">
    <source>
        <dbReference type="PROSITE" id="PS50157"/>
    </source>
</evidence>
<feature type="domain" description="C2H2-type" evidence="13">
    <location>
        <begin position="336"/>
        <end position="363"/>
    </location>
</feature>
<evidence type="ECO:0000256" key="9">
    <source>
        <dbReference type="ARBA" id="ARBA00023125"/>
    </source>
</evidence>
<dbReference type="GO" id="GO:0005634">
    <property type="term" value="C:nucleus"/>
    <property type="evidence" value="ECO:0007669"/>
    <property type="project" value="UniProtKB-SubCell"/>
</dbReference>
<comment type="caution">
    <text evidence="15">The sequence shown here is derived from an EMBL/GenBank/DDBJ whole genome shotgun (WGS) entry which is preliminary data.</text>
</comment>
<feature type="domain" description="C2H2-type" evidence="13">
    <location>
        <begin position="476"/>
        <end position="503"/>
    </location>
</feature>
<dbReference type="SUPFAM" id="SSF57667">
    <property type="entry name" value="beta-beta-alpha zinc fingers"/>
    <property type="match status" value="7"/>
</dbReference>
<feature type="domain" description="C2H2-type" evidence="13">
    <location>
        <begin position="448"/>
        <end position="475"/>
    </location>
</feature>
<feature type="domain" description="C2H2-type" evidence="13">
    <location>
        <begin position="560"/>
        <end position="587"/>
    </location>
</feature>
<dbReference type="FunFam" id="3.30.160.60:FF:002343">
    <property type="entry name" value="Zinc finger protein 33A"/>
    <property type="match status" value="1"/>
</dbReference>
<evidence type="ECO:0000256" key="1">
    <source>
        <dbReference type="ARBA" id="ARBA00003767"/>
    </source>
</evidence>
<dbReference type="FunFam" id="3.30.160.60:FF:000352">
    <property type="entry name" value="zinc finger protein 3 homolog"/>
    <property type="match status" value="1"/>
</dbReference>
<evidence type="ECO:0000256" key="6">
    <source>
        <dbReference type="ARBA" id="ARBA00022771"/>
    </source>
</evidence>
<feature type="domain" description="C2H2-type" evidence="13">
    <location>
        <begin position="420"/>
        <end position="447"/>
    </location>
</feature>
<comment type="subcellular location">
    <subcellularLocation>
        <location evidence="2">Nucleus</location>
    </subcellularLocation>
</comment>
<feature type="domain" description="C2H2-type" evidence="13">
    <location>
        <begin position="364"/>
        <end position="391"/>
    </location>
</feature>
<dbReference type="InterPro" id="IPR013087">
    <property type="entry name" value="Znf_C2H2_type"/>
</dbReference>
<dbReference type="SMART" id="SM00349">
    <property type="entry name" value="KRAB"/>
    <property type="match status" value="1"/>
</dbReference>
<name>A0AAW0HPQ8_MYOGA</name>
<gene>
    <name evidence="15" type="ORF">U0070_014062</name>
</gene>
<dbReference type="PANTHER" id="PTHR24393">
    <property type="entry name" value="ZINC FINGER PROTEIN"/>
    <property type="match status" value="1"/>
</dbReference>
<feature type="domain" description="KRAB" evidence="14">
    <location>
        <begin position="14"/>
        <end position="129"/>
    </location>
</feature>
<dbReference type="AlphaFoldDB" id="A0AAW0HPQ8"/>
<dbReference type="PROSITE" id="PS50157">
    <property type="entry name" value="ZINC_FINGER_C2H2_2"/>
    <property type="match status" value="11"/>
</dbReference>
<dbReference type="SMART" id="SM00355">
    <property type="entry name" value="ZnF_C2H2"/>
    <property type="match status" value="11"/>
</dbReference>
<comment type="function">
    <text evidence="1">May be involved in transcriptional regulation.</text>
</comment>
<evidence type="ECO:0000256" key="5">
    <source>
        <dbReference type="ARBA" id="ARBA00022737"/>
    </source>
</evidence>
<evidence type="ECO:0000256" key="10">
    <source>
        <dbReference type="ARBA" id="ARBA00023163"/>
    </source>
</evidence>
<feature type="domain" description="C2H2-type" evidence="13">
    <location>
        <begin position="392"/>
        <end position="419"/>
    </location>
</feature>
<sequence>MAIVDVNTVFKELVVFRDVAVEFCKEEWECLGPEQRSLYRDVMLETYSSFVSLGKAVCFSRCFPNVRDEDLRQREVYCMQDLTAELFLRPQHHHLTAGLAISKPLVISLLEQGKEPWMVEQAGWYPERGVFGKESLKWKIIERVGNLCLEESGFGNDWSCKGPREAQAESTEECLQRMAAPLEKMSAEFIQPTPMALSEMTHSETKHCQQEAGETIPQQVRVPASDRLNEVYENSFVCYTDQMEHQQDLAGGKCDGLKECSRGFAYDFHLAPYQINKKPYQCEICGKIFEKHAYLVQHNRFHTGEKPCECKECGKAFTNCSLLVQHQRVHTDEKPYECKHCGKAFLYFSTFFQHQRTHTNEKPYECHKCQKAFNKSANLTRHQRIHSGEKPYECNLCGKTFTWASNLNDHQKIHTGEKPYECNYCEKAFLCHSAFMKHYRTHTNEKPYECQECMKAFRQKAHLIQHQRVHTGEKPYECKECGKAFACPSYFNRHQRIHTGERPYECKECGKAFIDCKTLILHQRIHTGEKPFQCQQCSKAFRQRSHLTQHQRIHTGEKPYECKECGQAFTRLLQVKKHQRIHTMGEIL</sequence>
<organism evidence="15 16">
    <name type="scientific">Myodes glareolus</name>
    <name type="common">Bank vole</name>
    <name type="synonym">Clethrionomys glareolus</name>
    <dbReference type="NCBI Taxonomy" id="447135"/>
    <lineage>
        <taxon>Eukaryota</taxon>
        <taxon>Metazoa</taxon>
        <taxon>Chordata</taxon>
        <taxon>Craniata</taxon>
        <taxon>Vertebrata</taxon>
        <taxon>Euteleostomi</taxon>
        <taxon>Mammalia</taxon>
        <taxon>Eutheria</taxon>
        <taxon>Euarchontoglires</taxon>
        <taxon>Glires</taxon>
        <taxon>Rodentia</taxon>
        <taxon>Myomorpha</taxon>
        <taxon>Muroidea</taxon>
        <taxon>Cricetidae</taxon>
        <taxon>Arvicolinae</taxon>
        <taxon>Myodes</taxon>
    </lineage>
</organism>
<proteinExistence type="inferred from homology"/>
<dbReference type="PROSITE" id="PS50805">
    <property type="entry name" value="KRAB"/>
    <property type="match status" value="1"/>
</dbReference>
<evidence type="ECO:0000313" key="16">
    <source>
        <dbReference type="Proteomes" id="UP001488838"/>
    </source>
</evidence>
<dbReference type="FunFam" id="3.30.160.60:FF:001401">
    <property type="entry name" value="zinc finger protein 527 isoform X1"/>
    <property type="match status" value="1"/>
</dbReference>
<dbReference type="InterPro" id="IPR036051">
    <property type="entry name" value="KRAB_dom_sf"/>
</dbReference>
<dbReference type="Pfam" id="PF00096">
    <property type="entry name" value="zf-C2H2"/>
    <property type="match status" value="9"/>
</dbReference>
<dbReference type="InterPro" id="IPR001909">
    <property type="entry name" value="KRAB"/>
</dbReference>
<dbReference type="PANTHER" id="PTHR24393:SF159">
    <property type="entry name" value="ZINC FINGER PROTEIN 345-RELATED"/>
    <property type="match status" value="1"/>
</dbReference>
<feature type="domain" description="C2H2-type" evidence="13">
    <location>
        <begin position="280"/>
        <end position="307"/>
    </location>
</feature>
<evidence type="ECO:0000259" key="14">
    <source>
        <dbReference type="PROSITE" id="PS50805"/>
    </source>
</evidence>
<dbReference type="GO" id="GO:0000978">
    <property type="term" value="F:RNA polymerase II cis-regulatory region sequence-specific DNA binding"/>
    <property type="evidence" value="ECO:0007669"/>
    <property type="project" value="TreeGrafter"/>
</dbReference>
<keyword evidence="6 12" id="KW-0863">Zinc-finger</keyword>
<keyword evidence="4" id="KW-0479">Metal-binding</keyword>
<dbReference type="InterPro" id="IPR036236">
    <property type="entry name" value="Znf_C2H2_sf"/>
</dbReference>
<feature type="domain" description="C2H2-type" evidence="13">
    <location>
        <begin position="504"/>
        <end position="531"/>
    </location>
</feature>
<accession>A0AAW0HPQ8</accession>
<dbReference type="Proteomes" id="UP001488838">
    <property type="component" value="Unassembled WGS sequence"/>
</dbReference>
<evidence type="ECO:0000313" key="15">
    <source>
        <dbReference type="EMBL" id="KAK7803691.1"/>
    </source>
</evidence>
<dbReference type="Gene3D" id="3.30.160.60">
    <property type="entry name" value="Classic Zinc Finger"/>
    <property type="match status" value="11"/>
</dbReference>
<evidence type="ECO:0000256" key="4">
    <source>
        <dbReference type="ARBA" id="ARBA00022723"/>
    </source>
</evidence>
<reference evidence="15 16" key="1">
    <citation type="journal article" date="2023" name="bioRxiv">
        <title>Conserved and derived expression patterns and positive selection on dental genes reveal complex evolutionary context of ever-growing rodent molars.</title>
        <authorList>
            <person name="Calamari Z.T."/>
            <person name="Song A."/>
            <person name="Cohen E."/>
            <person name="Akter M."/>
            <person name="Roy R.D."/>
            <person name="Hallikas O."/>
            <person name="Christensen M.M."/>
            <person name="Li P."/>
            <person name="Marangoni P."/>
            <person name="Jernvall J."/>
            <person name="Klein O.D."/>
        </authorList>
    </citation>
    <scope>NUCLEOTIDE SEQUENCE [LARGE SCALE GENOMIC DNA]</scope>
    <source>
        <strain evidence="15">V071</strain>
    </source>
</reference>
<dbReference type="Gene3D" id="6.10.140.140">
    <property type="match status" value="1"/>
</dbReference>
<dbReference type="PROSITE" id="PS00028">
    <property type="entry name" value="ZINC_FINGER_C2H2_1"/>
    <property type="match status" value="11"/>
</dbReference>
<evidence type="ECO:0000256" key="2">
    <source>
        <dbReference type="ARBA" id="ARBA00004123"/>
    </source>
</evidence>
<dbReference type="SUPFAM" id="SSF109640">
    <property type="entry name" value="KRAB domain (Kruppel-associated box)"/>
    <property type="match status" value="1"/>
</dbReference>
<evidence type="ECO:0000256" key="12">
    <source>
        <dbReference type="PROSITE-ProRule" id="PRU00042"/>
    </source>
</evidence>
<keyword evidence="8" id="KW-0805">Transcription regulation</keyword>